<evidence type="ECO:0000256" key="1">
    <source>
        <dbReference type="SAM" id="MobiDB-lite"/>
    </source>
</evidence>
<proteinExistence type="predicted"/>
<dbReference type="PANTHER" id="PTHR31973:SF190">
    <property type="entry name" value="MULE TRANSPOSASE DOMAIN-CONTAINING PROTEIN"/>
    <property type="match status" value="1"/>
</dbReference>
<dbReference type="AlphaFoldDB" id="A0A9R1XFP1"/>
<dbReference type="EMBL" id="NBSK02000005">
    <property type="protein sequence ID" value="KAJ0208414.1"/>
    <property type="molecule type" value="Genomic_DNA"/>
</dbReference>
<dbReference type="Proteomes" id="UP000235145">
    <property type="component" value="Unassembled WGS sequence"/>
</dbReference>
<feature type="compositionally biased region" description="Polar residues" evidence="1">
    <location>
        <begin position="202"/>
        <end position="212"/>
    </location>
</feature>
<reference evidence="2 3" key="1">
    <citation type="journal article" date="2017" name="Nat. Commun.">
        <title>Genome assembly with in vitro proximity ligation data and whole-genome triplication in lettuce.</title>
        <authorList>
            <person name="Reyes-Chin-Wo S."/>
            <person name="Wang Z."/>
            <person name="Yang X."/>
            <person name="Kozik A."/>
            <person name="Arikit S."/>
            <person name="Song C."/>
            <person name="Xia L."/>
            <person name="Froenicke L."/>
            <person name="Lavelle D.O."/>
            <person name="Truco M.J."/>
            <person name="Xia R."/>
            <person name="Zhu S."/>
            <person name="Xu C."/>
            <person name="Xu H."/>
            <person name="Xu X."/>
            <person name="Cox K."/>
            <person name="Korf I."/>
            <person name="Meyers B.C."/>
            <person name="Michelmore R.W."/>
        </authorList>
    </citation>
    <scope>NUCLEOTIDE SEQUENCE [LARGE SCALE GENOMIC DNA]</scope>
    <source>
        <strain evidence="3">cv. Salinas</strain>
        <tissue evidence="2">Seedlings</tissue>
    </source>
</reference>
<evidence type="ECO:0000313" key="3">
    <source>
        <dbReference type="Proteomes" id="UP000235145"/>
    </source>
</evidence>
<accession>A0A9R1XFP1</accession>
<protein>
    <submittedName>
        <fullName evidence="2">Uncharacterized protein</fullName>
    </submittedName>
</protein>
<feature type="region of interest" description="Disordered" evidence="1">
    <location>
        <begin position="180"/>
        <end position="237"/>
    </location>
</feature>
<organism evidence="2 3">
    <name type="scientific">Lactuca sativa</name>
    <name type="common">Garden lettuce</name>
    <dbReference type="NCBI Taxonomy" id="4236"/>
    <lineage>
        <taxon>Eukaryota</taxon>
        <taxon>Viridiplantae</taxon>
        <taxon>Streptophyta</taxon>
        <taxon>Embryophyta</taxon>
        <taxon>Tracheophyta</taxon>
        <taxon>Spermatophyta</taxon>
        <taxon>Magnoliopsida</taxon>
        <taxon>eudicotyledons</taxon>
        <taxon>Gunneridae</taxon>
        <taxon>Pentapetalae</taxon>
        <taxon>asterids</taxon>
        <taxon>campanulids</taxon>
        <taxon>Asterales</taxon>
        <taxon>Asteraceae</taxon>
        <taxon>Cichorioideae</taxon>
        <taxon>Cichorieae</taxon>
        <taxon>Lactucinae</taxon>
        <taxon>Lactuca</taxon>
    </lineage>
</organism>
<sequence>MRFLGDDIDLQANSNFIFISDRQKGLLQAIGTLYPCAEHRKCGGERCFRTCCGTVQVQQQYKNSTMLWKRRAHCDGLLNNLCETINNQIKKARDQQLSHGLKYLMLRIVSVQKVIDKAVGPRKKRKKSAVELEDMVKGGRASRKDKSVTCSKCKKLVHNKRRCRGQSACDASSSKKWNVGNKAKSVGDGSSIKKGKDGKNDQSSGDGTSSKKGNVGKKARSVGGGKQCGTQSVGDGISSRTREKYCFSYDCLIIFYVCVMN</sequence>
<keyword evidence="3" id="KW-1185">Reference proteome</keyword>
<gene>
    <name evidence="2" type="ORF">LSAT_V11C500259940</name>
</gene>
<name>A0A9R1XFP1_LACSA</name>
<evidence type="ECO:0000313" key="2">
    <source>
        <dbReference type="EMBL" id="KAJ0208414.1"/>
    </source>
</evidence>
<comment type="caution">
    <text evidence="2">The sequence shown here is derived from an EMBL/GenBank/DDBJ whole genome shotgun (WGS) entry which is preliminary data.</text>
</comment>
<dbReference type="PANTHER" id="PTHR31973">
    <property type="entry name" value="POLYPROTEIN, PUTATIVE-RELATED"/>
    <property type="match status" value="1"/>
</dbReference>